<dbReference type="EMBL" id="CAFZ01000943">
    <property type="protein sequence ID" value="CCA76717.1"/>
    <property type="molecule type" value="Genomic_DNA"/>
</dbReference>
<keyword evidence="3" id="KW-1185">Reference proteome</keyword>
<evidence type="ECO:0000256" key="1">
    <source>
        <dbReference type="SAM" id="Phobius"/>
    </source>
</evidence>
<comment type="caution">
    <text evidence="2">The sequence shown here is derived from an EMBL/GenBank/DDBJ whole genome shotgun (WGS) entry which is preliminary data.</text>
</comment>
<dbReference type="Proteomes" id="UP000007148">
    <property type="component" value="Unassembled WGS sequence"/>
</dbReference>
<reference evidence="2 3" key="1">
    <citation type="journal article" date="2011" name="PLoS Pathog.">
        <title>Endophytic Life Strategies Decoded by Genome and Transcriptome Analyses of the Mutualistic Root Symbiont Piriformospora indica.</title>
        <authorList>
            <person name="Zuccaro A."/>
            <person name="Lahrmann U."/>
            <person name="Guldener U."/>
            <person name="Langen G."/>
            <person name="Pfiffi S."/>
            <person name="Biedenkopf D."/>
            <person name="Wong P."/>
            <person name="Samans B."/>
            <person name="Grimm C."/>
            <person name="Basiewicz M."/>
            <person name="Murat C."/>
            <person name="Martin F."/>
            <person name="Kogel K.H."/>
        </authorList>
    </citation>
    <scope>NUCLEOTIDE SEQUENCE [LARGE SCALE GENOMIC DNA]</scope>
    <source>
        <strain evidence="2 3">DSM 11827</strain>
    </source>
</reference>
<organism evidence="2 3">
    <name type="scientific">Serendipita indica (strain DSM 11827)</name>
    <name type="common">Root endophyte fungus</name>
    <name type="synonym">Piriformospora indica</name>
    <dbReference type="NCBI Taxonomy" id="1109443"/>
    <lineage>
        <taxon>Eukaryota</taxon>
        <taxon>Fungi</taxon>
        <taxon>Dikarya</taxon>
        <taxon>Basidiomycota</taxon>
        <taxon>Agaricomycotina</taxon>
        <taxon>Agaricomycetes</taxon>
        <taxon>Sebacinales</taxon>
        <taxon>Serendipitaceae</taxon>
        <taxon>Serendipita</taxon>
    </lineage>
</organism>
<keyword evidence="1" id="KW-1133">Transmembrane helix</keyword>
<feature type="transmembrane region" description="Helical" evidence="1">
    <location>
        <begin position="6"/>
        <end position="29"/>
    </location>
</feature>
<accession>G4TZH4</accession>
<dbReference type="AlphaFoldDB" id="G4TZH4"/>
<name>G4TZH4_SERID</name>
<evidence type="ECO:0000313" key="3">
    <source>
        <dbReference type="Proteomes" id="UP000007148"/>
    </source>
</evidence>
<evidence type="ECO:0000313" key="2">
    <source>
        <dbReference type="EMBL" id="CCA76717.1"/>
    </source>
</evidence>
<proteinExistence type="predicted"/>
<keyword evidence="1" id="KW-0472">Membrane</keyword>
<dbReference type="InParanoid" id="G4TZH4"/>
<dbReference type="HOGENOM" id="CLU_197742_0_0_1"/>
<protein>
    <submittedName>
        <fullName evidence="2">Uncharacterized protein</fullName>
    </submittedName>
</protein>
<gene>
    <name evidence="2" type="ORF">PIIN_10705</name>
</gene>
<keyword evidence="1" id="KW-0812">Transmembrane</keyword>
<sequence length="78" mass="9087">MARTSYGWPCIVSLMTLSLTGWSITLVMYDTAIMEKVEWFSRDNHHTYESARSLVVFTSFGCFPPRLSHRVHCLRAMR</sequence>